<comment type="caution">
    <text evidence="6">The sequence shown here is derived from an EMBL/GenBank/DDBJ whole genome shotgun (WGS) entry which is preliminary data.</text>
</comment>
<accession>A0A367FLE6</accession>
<dbReference type="Proteomes" id="UP000253094">
    <property type="component" value="Unassembled WGS sequence"/>
</dbReference>
<dbReference type="Gene3D" id="1.10.730.10">
    <property type="entry name" value="Isoleucyl-tRNA Synthetase, Domain 1"/>
    <property type="match status" value="1"/>
</dbReference>
<proteinExistence type="predicted"/>
<feature type="domain" description="DALR anticodon binding" evidence="5">
    <location>
        <begin position="137"/>
        <end position="301"/>
    </location>
</feature>
<dbReference type="InterPro" id="IPR009080">
    <property type="entry name" value="tRNAsynth_Ia_anticodon-bd"/>
</dbReference>
<evidence type="ECO:0000259" key="5">
    <source>
        <dbReference type="SMART" id="SM00836"/>
    </source>
</evidence>
<dbReference type="InterPro" id="IPR008909">
    <property type="entry name" value="DALR_anticod-bd"/>
</dbReference>
<sequence>MTVDALRAILGSPPVPEGSWEREAVYVSAAALRRAGPARQVAEAPAGGPARKIAERPAGGSAREIAEGLAVRLRAVPGVRAVQVRPNGFLVIEVAVPGEVVREILAEPVTPAEVPVPAGAAPWPEAPLTWSNPGFVVRYAYVRAGAVQRWARDLGIEAGPQGVSGQGKGGPEERRGEPEAGAGFRPESLDDPRDRAVLRVLAELPSRRAGRDAGRSGRYLSCGGGSRASGGGAPGREPGWPAYLERLAESYHDAFEHAPASPKGDEPPTGTHVARLWMARAVRRVLGEGLTALGQAPPVKI</sequence>
<name>A0A367FLE6_9ACTN</name>
<evidence type="ECO:0000256" key="2">
    <source>
        <dbReference type="ARBA" id="ARBA00022741"/>
    </source>
</evidence>
<feature type="region of interest" description="Disordered" evidence="4">
    <location>
        <begin position="157"/>
        <end position="190"/>
    </location>
</feature>
<evidence type="ECO:0000256" key="4">
    <source>
        <dbReference type="SAM" id="MobiDB-lite"/>
    </source>
</evidence>
<dbReference type="AlphaFoldDB" id="A0A367FLE6"/>
<feature type="compositionally biased region" description="Gly residues" evidence="4">
    <location>
        <begin position="222"/>
        <end position="234"/>
    </location>
</feature>
<keyword evidence="2" id="KW-0547">Nucleotide-binding</keyword>
<protein>
    <submittedName>
        <fullName evidence="6">Anticodon-binding protein</fullName>
    </submittedName>
</protein>
<dbReference type="SMART" id="SM00836">
    <property type="entry name" value="DALR_1"/>
    <property type="match status" value="1"/>
</dbReference>
<keyword evidence="7" id="KW-1185">Reference proteome</keyword>
<reference evidence="6 7" key="1">
    <citation type="submission" date="2018-06" db="EMBL/GenBank/DDBJ databases">
        <title>Sphaerisporangium craniellae sp. nov., isolated from a marine sponge in the South China Sea.</title>
        <authorList>
            <person name="Li L."/>
        </authorList>
    </citation>
    <scope>NUCLEOTIDE SEQUENCE [LARGE SCALE GENOMIC DNA]</scope>
    <source>
        <strain evidence="6 7">CCTCC AA 208026</strain>
    </source>
</reference>
<keyword evidence="1" id="KW-0436">Ligase</keyword>
<evidence type="ECO:0000256" key="3">
    <source>
        <dbReference type="ARBA" id="ARBA00022840"/>
    </source>
</evidence>
<dbReference type="GO" id="GO:0006420">
    <property type="term" value="P:arginyl-tRNA aminoacylation"/>
    <property type="evidence" value="ECO:0007669"/>
    <property type="project" value="InterPro"/>
</dbReference>
<dbReference type="EMBL" id="QOIL01000006">
    <property type="protein sequence ID" value="RCG31081.1"/>
    <property type="molecule type" value="Genomic_DNA"/>
</dbReference>
<dbReference type="GO" id="GO:0005524">
    <property type="term" value="F:ATP binding"/>
    <property type="evidence" value="ECO:0007669"/>
    <property type="project" value="UniProtKB-KW"/>
</dbReference>
<evidence type="ECO:0000313" key="6">
    <source>
        <dbReference type="EMBL" id="RCG31081.1"/>
    </source>
</evidence>
<evidence type="ECO:0000313" key="7">
    <source>
        <dbReference type="Proteomes" id="UP000253094"/>
    </source>
</evidence>
<organism evidence="6 7">
    <name type="scientific">Sphaerisporangium album</name>
    <dbReference type="NCBI Taxonomy" id="509200"/>
    <lineage>
        <taxon>Bacteria</taxon>
        <taxon>Bacillati</taxon>
        <taxon>Actinomycetota</taxon>
        <taxon>Actinomycetes</taxon>
        <taxon>Streptosporangiales</taxon>
        <taxon>Streptosporangiaceae</taxon>
        <taxon>Sphaerisporangium</taxon>
    </lineage>
</organism>
<gene>
    <name evidence="6" type="ORF">DQ384_13180</name>
</gene>
<dbReference type="GO" id="GO:0004814">
    <property type="term" value="F:arginine-tRNA ligase activity"/>
    <property type="evidence" value="ECO:0007669"/>
    <property type="project" value="InterPro"/>
</dbReference>
<evidence type="ECO:0000256" key="1">
    <source>
        <dbReference type="ARBA" id="ARBA00022598"/>
    </source>
</evidence>
<dbReference type="SUPFAM" id="SSF47323">
    <property type="entry name" value="Anticodon-binding domain of a subclass of class I aminoacyl-tRNA synthetases"/>
    <property type="match status" value="1"/>
</dbReference>
<keyword evidence="3" id="KW-0067">ATP-binding</keyword>
<dbReference type="OrthoDB" id="9803211at2"/>
<feature type="region of interest" description="Disordered" evidence="4">
    <location>
        <begin position="209"/>
        <end position="236"/>
    </location>
</feature>